<protein>
    <submittedName>
        <fullName evidence="1">Uncharacterized protein</fullName>
    </submittedName>
</protein>
<dbReference type="InParanoid" id="A0A1Y2M447"/>
<organism evidence="1 2">
    <name type="scientific">Epicoccum nigrum</name>
    <name type="common">Soil fungus</name>
    <name type="synonym">Epicoccum purpurascens</name>
    <dbReference type="NCBI Taxonomy" id="105696"/>
    <lineage>
        <taxon>Eukaryota</taxon>
        <taxon>Fungi</taxon>
        <taxon>Dikarya</taxon>
        <taxon>Ascomycota</taxon>
        <taxon>Pezizomycotina</taxon>
        <taxon>Dothideomycetes</taxon>
        <taxon>Pleosporomycetidae</taxon>
        <taxon>Pleosporales</taxon>
        <taxon>Pleosporineae</taxon>
        <taxon>Didymellaceae</taxon>
        <taxon>Epicoccum</taxon>
    </lineage>
</organism>
<dbReference type="Proteomes" id="UP000193240">
    <property type="component" value="Unassembled WGS sequence"/>
</dbReference>
<proteinExistence type="predicted"/>
<reference evidence="1 2" key="1">
    <citation type="journal article" date="2017" name="Genome Announc.">
        <title>Genome sequence of the saprophytic ascomycete Epicoccum nigrum ICMP 19927 strain isolated from New Zealand.</title>
        <authorList>
            <person name="Fokin M."/>
            <person name="Fleetwood D."/>
            <person name="Weir B.S."/>
            <person name="Villas-Boas S.G."/>
        </authorList>
    </citation>
    <scope>NUCLEOTIDE SEQUENCE [LARGE SCALE GENOMIC DNA]</scope>
    <source>
        <strain evidence="1 2">ICMP 19927</strain>
    </source>
</reference>
<gene>
    <name evidence="1" type="ORF">B5807_04143</name>
</gene>
<sequence length="104" mass="11362">MPPKAATDNKSIKTYSADVVAALLVATGTTSLSMKNYELMSALDGVKTASAFQHDFRAIISKAKELKTRIDNGEEFEIVQPTAKRGKFASLQFSHFHRWSAAVA</sequence>
<dbReference type="EMBL" id="KZ107841">
    <property type="protein sequence ID" value="OSS50833.1"/>
    <property type="molecule type" value="Genomic_DNA"/>
</dbReference>
<evidence type="ECO:0000313" key="1">
    <source>
        <dbReference type="EMBL" id="OSS50833.1"/>
    </source>
</evidence>
<evidence type="ECO:0000313" key="2">
    <source>
        <dbReference type="Proteomes" id="UP000193240"/>
    </source>
</evidence>
<keyword evidence="2" id="KW-1185">Reference proteome</keyword>
<dbReference type="AlphaFoldDB" id="A0A1Y2M447"/>
<accession>A0A1Y2M447</accession>
<name>A0A1Y2M447_EPING</name>